<proteinExistence type="predicted"/>
<name>A0A553ZV78_9BACI</name>
<dbReference type="AlphaFoldDB" id="A0A553ZV78"/>
<sequence length="122" mass="13489">MMKKSCSKGSCTSLVLGGIAVIGIAAVLSKKEWRDQVCQEVKNVKDSTAEAFVFIRDNREEIIEQAKETANEVSIIVSDLSADIKRLTDTANHIRLSSREAIESAKEAAFEVKQLKKPHLDE</sequence>
<accession>A0A553ZV78</accession>
<dbReference type="EMBL" id="VLXZ01000013">
    <property type="protein sequence ID" value="TSB45216.1"/>
    <property type="molecule type" value="Genomic_DNA"/>
</dbReference>
<comment type="caution">
    <text evidence="1">The sequence shown here is derived from an EMBL/GenBank/DDBJ whole genome shotgun (WGS) entry which is preliminary data.</text>
</comment>
<protein>
    <submittedName>
        <fullName evidence="1">Uncharacterized protein</fullName>
    </submittedName>
</protein>
<dbReference type="OrthoDB" id="2868833at2"/>
<gene>
    <name evidence="1" type="ORF">FN960_17275</name>
</gene>
<keyword evidence="2" id="KW-1185">Reference proteome</keyword>
<evidence type="ECO:0000313" key="1">
    <source>
        <dbReference type="EMBL" id="TSB45216.1"/>
    </source>
</evidence>
<evidence type="ECO:0000313" key="2">
    <source>
        <dbReference type="Proteomes" id="UP000318521"/>
    </source>
</evidence>
<reference evidence="1 2" key="1">
    <citation type="submission" date="2019-07" db="EMBL/GenBank/DDBJ databases">
        <authorList>
            <person name="Park Y.J."/>
            <person name="Jeong S.E."/>
            <person name="Jung H.S."/>
        </authorList>
    </citation>
    <scope>NUCLEOTIDE SEQUENCE [LARGE SCALE GENOMIC DNA]</scope>
    <source>
        <strain evidence="2">P16(2019)</strain>
    </source>
</reference>
<organism evidence="1 2">
    <name type="scientific">Alkalicoccobacillus porphyridii</name>
    <dbReference type="NCBI Taxonomy" id="2597270"/>
    <lineage>
        <taxon>Bacteria</taxon>
        <taxon>Bacillati</taxon>
        <taxon>Bacillota</taxon>
        <taxon>Bacilli</taxon>
        <taxon>Bacillales</taxon>
        <taxon>Bacillaceae</taxon>
        <taxon>Alkalicoccobacillus</taxon>
    </lineage>
</organism>
<dbReference type="Proteomes" id="UP000318521">
    <property type="component" value="Unassembled WGS sequence"/>
</dbReference>